<evidence type="ECO:0000313" key="1">
    <source>
        <dbReference type="EMBL" id="GAE30802.1"/>
    </source>
</evidence>
<accession>W4QFT8</accession>
<reference evidence="1" key="1">
    <citation type="journal article" date="2014" name="Genome Announc.">
        <title>Draft Genome Sequences of Three Alkaliphilic Bacillus Strains, Bacillus wakoensis JCM 9140T, Bacillus akibai JCM 9157T, and Bacillus hemicellulosilyticus JCM 9152T.</title>
        <authorList>
            <person name="Yuki M."/>
            <person name="Oshima K."/>
            <person name="Suda W."/>
            <person name="Oshida Y."/>
            <person name="Kitamura K."/>
            <person name="Iida T."/>
            <person name="Hattori M."/>
            <person name="Ohkuma M."/>
        </authorList>
    </citation>
    <scope>NUCLEOTIDE SEQUENCE [LARGE SCALE GENOMIC DNA]</scope>
    <source>
        <strain evidence="1">JCM 9152</strain>
    </source>
</reference>
<comment type="caution">
    <text evidence="1">The sequence shown here is derived from an EMBL/GenBank/DDBJ whole genome shotgun (WGS) entry which is preliminary data.</text>
</comment>
<protein>
    <submittedName>
        <fullName evidence="1">Uncharacterized protein</fullName>
    </submittedName>
</protein>
<evidence type="ECO:0000313" key="2">
    <source>
        <dbReference type="Proteomes" id="UP000018895"/>
    </source>
</evidence>
<name>W4QFT8_9BACI</name>
<organism evidence="1 2">
    <name type="scientific">Halalkalibacter hemicellulosilyticusJCM 9152</name>
    <dbReference type="NCBI Taxonomy" id="1236971"/>
    <lineage>
        <taxon>Bacteria</taxon>
        <taxon>Bacillati</taxon>
        <taxon>Bacillota</taxon>
        <taxon>Bacilli</taxon>
        <taxon>Bacillales</taxon>
        <taxon>Bacillaceae</taxon>
        <taxon>Halalkalibacter</taxon>
    </lineage>
</organism>
<gene>
    <name evidence="1" type="ORF">JCM9152_2220</name>
</gene>
<keyword evidence="2" id="KW-1185">Reference proteome</keyword>
<dbReference type="STRING" id="1236971.JCM9152_2220"/>
<sequence>MAGILLILGFTIPITVQPSADTRTIVDHTLHVYSAPECFDQADLTNNLEETTYHYANELEYESESSCTDNAFIGEKKPLLMAIFD</sequence>
<dbReference type="AlphaFoldDB" id="W4QFT8"/>
<proteinExistence type="predicted"/>
<dbReference type="EMBL" id="BAUU01000013">
    <property type="protein sequence ID" value="GAE30802.1"/>
    <property type="molecule type" value="Genomic_DNA"/>
</dbReference>
<dbReference type="Proteomes" id="UP000018895">
    <property type="component" value="Unassembled WGS sequence"/>
</dbReference>